<evidence type="ECO:0008006" key="3">
    <source>
        <dbReference type="Google" id="ProtNLM"/>
    </source>
</evidence>
<dbReference type="AlphaFoldDB" id="A0A0S4TEN8"/>
<dbReference type="VEuPathDB" id="CryptoDB:GY17_00003747"/>
<dbReference type="Proteomes" id="UP000199752">
    <property type="component" value="Chromosome 2"/>
</dbReference>
<dbReference type="Gene3D" id="2.40.50.140">
    <property type="entry name" value="Nucleic acid-binding proteins"/>
    <property type="match status" value="1"/>
</dbReference>
<accession>A0A0S4TEN8</accession>
<dbReference type="VEuPathDB" id="CryptoDB:CHUDEA2_4080"/>
<reference evidence="2" key="1">
    <citation type="submission" date="2015-08" db="EMBL/GenBank/DDBJ databases">
        <authorList>
            <person name="Babu N.S."/>
            <person name="Beckwith C.J."/>
            <person name="Beseler K.G."/>
            <person name="Brison A."/>
            <person name="Carone J.V."/>
            <person name="Caskin T.P."/>
            <person name="Diamond M."/>
            <person name="Durham M.E."/>
            <person name="Foxe J.M."/>
            <person name="Go M."/>
            <person name="Henderson B.A."/>
            <person name="Jones I.B."/>
            <person name="McGettigan J.A."/>
            <person name="Micheletti S.J."/>
            <person name="Nasrallah M.E."/>
            <person name="Ortiz D."/>
            <person name="Piller C.R."/>
            <person name="Privatt S.R."/>
            <person name="Schneider S.L."/>
            <person name="Sharp S."/>
            <person name="Smith T.C."/>
            <person name="Stanton J.D."/>
            <person name="Ullery H.E."/>
            <person name="Wilson R.J."/>
            <person name="Serrano M.G."/>
            <person name="Buck G."/>
            <person name="Lee V."/>
            <person name="Wang Y."/>
            <person name="Carvalho R."/>
            <person name="Voegtly L."/>
            <person name="Shi R."/>
            <person name="Duckworth R."/>
            <person name="Johnson A."/>
            <person name="Loviza R."/>
            <person name="Walstead R."/>
            <person name="Shah Z."/>
            <person name="Kiflezghi M."/>
            <person name="Wade K."/>
            <person name="Ball S.L."/>
            <person name="Bradley K.W."/>
            <person name="Asai D.J."/>
            <person name="Bowman C.A."/>
            <person name="Russell D.A."/>
            <person name="Pope W.H."/>
            <person name="Jacobs-Sera D."/>
            <person name="Hendrix R.W."/>
            <person name="Hatfull G.F."/>
        </authorList>
    </citation>
    <scope>NUCLEOTIDE SEQUENCE [LARGE SCALE GENOMIC DNA]</scope>
</reference>
<protein>
    <recommendedName>
        <fullName evidence="3">OB domain-containing protein</fullName>
    </recommendedName>
</protein>
<organism evidence="2">
    <name type="scientific">Cryptosporidium hominis</name>
    <dbReference type="NCBI Taxonomy" id="237895"/>
    <lineage>
        <taxon>Eukaryota</taxon>
        <taxon>Sar</taxon>
        <taxon>Alveolata</taxon>
        <taxon>Apicomplexa</taxon>
        <taxon>Conoidasida</taxon>
        <taxon>Coccidia</taxon>
        <taxon>Eucoccidiorida</taxon>
        <taxon>Eimeriorina</taxon>
        <taxon>Cryptosporidiidae</taxon>
        <taxon>Cryptosporidium</taxon>
    </lineage>
</organism>
<dbReference type="VEuPathDB" id="CryptoDB:Chro.20435"/>
<dbReference type="EMBL" id="LN877948">
    <property type="protein sequence ID" value="CUV04783.1"/>
    <property type="molecule type" value="Genomic_DNA"/>
</dbReference>
<dbReference type="InterPro" id="IPR012340">
    <property type="entry name" value="NA-bd_OB-fold"/>
</dbReference>
<proteinExistence type="predicted"/>
<dbReference type="CDD" id="cd04478">
    <property type="entry name" value="RPA2_DBD_D"/>
    <property type="match status" value="1"/>
</dbReference>
<evidence type="ECO:0000256" key="1">
    <source>
        <dbReference type="SAM" id="MobiDB-lite"/>
    </source>
</evidence>
<gene>
    <name evidence="2" type="ORF">CHUDEA2_4080</name>
</gene>
<sequence length="362" mass="40025">MNFGGNNKPFGGFGMDDLNESGGFMIDGNDSSMQNGNERKQSVGNEQKLAPLKVGMILRSYSNFVTLSRFQLFDKDINLFKLVGFVRNVEHDDYPQRLRFYLDDGSGLILIDWLVDNTGTKYKQDLVNSIHEGCFVKIFGELTLMVSEPSVRAFVVRPLVCTDEISLHDIDVASYIVRSMYGNTYDSGKVQLSDSNVIINKQGSMNYGGAGDSVKDSNQSIVSSMFNLSGQFGSNSNNNTNNKNEGNFNNYGSNNNFGNEQNISMNKPPIRVVSAIAPKSNQFSSGAGVQSNPLKLREIISSVLDQASNEGNPEMTIDGIFDSLLTRDVHATHDDIRNQLKNLVGEAKVYQTNPHTWRATGY</sequence>
<dbReference type="SUPFAM" id="SSF50249">
    <property type="entry name" value="Nucleic acid-binding proteins"/>
    <property type="match status" value="1"/>
</dbReference>
<dbReference type="VEuPathDB" id="CryptoDB:ChTU502y2012_303g0230"/>
<name>A0A0S4TEN8_CRYHO</name>
<feature type="region of interest" description="Disordered" evidence="1">
    <location>
        <begin position="233"/>
        <end position="261"/>
    </location>
</feature>
<feature type="compositionally biased region" description="Low complexity" evidence="1">
    <location>
        <begin position="233"/>
        <end position="259"/>
    </location>
</feature>
<evidence type="ECO:0000313" key="2">
    <source>
        <dbReference type="EMBL" id="CUV04783.1"/>
    </source>
</evidence>